<keyword evidence="1" id="KW-0723">Serine/threonine-protein kinase</keyword>
<dbReference type="RefSeq" id="WP_369228782.1">
    <property type="nucleotide sequence ID" value="NZ_CP163435.1"/>
</dbReference>
<dbReference type="CDD" id="cd16936">
    <property type="entry name" value="HATPase_RsbW-like"/>
    <property type="match status" value="1"/>
</dbReference>
<dbReference type="GO" id="GO:0004674">
    <property type="term" value="F:protein serine/threonine kinase activity"/>
    <property type="evidence" value="ECO:0007669"/>
    <property type="project" value="UniProtKB-KW"/>
</dbReference>
<dbReference type="AlphaFoldDB" id="A0AB39NXA6"/>
<organism evidence="3">
    <name type="scientific">Streptomyces sp. R21</name>
    <dbReference type="NCBI Taxonomy" id="3238627"/>
    <lineage>
        <taxon>Bacteria</taxon>
        <taxon>Bacillati</taxon>
        <taxon>Actinomycetota</taxon>
        <taxon>Actinomycetes</taxon>
        <taxon>Kitasatosporales</taxon>
        <taxon>Streptomycetaceae</taxon>
        <taxon>Streptomyces</taxon>
    </lineage>
</organism>
<gene>
    <name evidence="3" type="ORF">AB5J56_00170</name>
</gene>
<proteinExistence type="predicted"/>
<dbReference type="Pfam" id="PF13581">
    <property type="entry name" value="HATPase_c_2"/>
    <property type="match status" value="1"/>
</dbReference>
<name>A0AB39NXA6_9ACTN</name>
<feature type="domain" description="Histidine kinase/HSP90-like ATPase" evidence="2">
    <location>
        <begin position="22"/>
        <end position="131"/>
    </location>
</feature>
<dbReference type="PANTHER" id="PTHR35526">
    <property type="entry name" value="ANTI-SIGMA-F FACTOR RSBW-RELATED"/>
    <property type="match status" value="1"/>
</dbReference>
<dbReference type="InterPro" id="IPR050267">
    <property type="entry name" value="Anti-sigma-factor_SerPK"/>
</dbReference>
<keyword evidence="3" id="KW-0067">ATP-binding</keyword>
<evidence type="ECO:0000256" key="1">
    <source>
        <dbReference type="ARBA" id="ARBA00022527"/>
    </source>
</evidence>
<accession>A0AB39NXA6</accession>
<dbReference type="InterPro" id="IPR036890">
    <property type="entry name" value="HATPase_C_sf"/>
</dbReference>
<keyword evidence="3" id="KW-0547">Nucleotide-binding</keyword>
<dbReference type="EMBL" id="CP163435">
    <property type="protein sequence ID" value="XDQ23233.1"/>
    <property type="molecule type" value="Genomic_DNA"/>
</dbReference>
<dbReference type="PANTHER" id="PTHR35526:SF3">
    <property type="entry name" value="ANTI-SIGMA-F FACTOR RSBW"/>
    <property type="match status" value="1"/>
</dbReference>
<dbReference type="InterPro" id="IPR003594">
    <property type="entry name" value="HATPase_dom"/>
</dbReference>
<dbReference type="GO" id="GO:0005524">
    <property type="term" value="F:ATP binding"/>
    <property type="evidence" value="ECO:0007669"/>
    <property type="project" value="UniProtKB-KW"/>
</dbReference>
<keyword evidence="1" id="KW-0418">Kinase</keyword>
<keyword evidence="1" id="KW-0808">Transferase</keyword>
<dbReference type="SUPFAM" id="SSF55874">
    <property type="entry name" value="ATPase domain of HSP90 chaperone/DNA topoisomerase II/histidine kinase"/>
    <property type="match status" value="1"/>
</dbReference>
<protein>
    <submittedName>
        <fullName evidence="3">ATP-binding protein</fullName>
    </submittedName>
</protein>
<evidence type="ECO:0000313" key="3">
    <source>
        <dbReference type="EMBL" id="XDQ23233.1"/>
    </source>
</evidence>
<dbReference type="Gene3D" id="3.30.565.10">
    <property type="entry name" value="Histidine kinase-like ATPase, C-terminal domain"/>
    <property type="match status" value="1"/>
</dbReference>
<sequence length="141" mass="15150">MTAAKPNATGAPGYTAELPCVPESVSRARALVSSALVAWGMGDDLGDCGEIIVSELLTNAVDHTETPLTQVVIERRVDSSVRIGVSDRSQVAPRMKKATDDTECGRGLHLVHALSWRWGYDTHHWGKVTWAVIKAPTGTSQ</sequence>
<reference evidence="3" key="1">
    <citation type="submission" date="2024-07" db="EMBL/GenBank/DDBJ databases">
        <authorList>
            <person name="Yu S.T."/>
        </authorList>
    </citation>
    <scope>NUCLEOTIDE SEQUENCE</scope>
    <source>
        <strain evidence="3">R21</strain>
    </source>
</reference>
<evidence type="ECO:0000259" key="2">
    <source>
        <dbReference type="Pfam" id="PF13581"/>
    </source>
</evidence>